<dbReference type="PANTHER" id="PTHR19375">
    <property type="entry name" value="HEAT SHOCK PROTEIN 70KDA"/>
    <property type="match status" value="1"/>
</dbReference>
<evidence type="ECO:0000256" key="3">
    <source>
        <dbReference type="ARBA" id="ARBA00023186"/>
    </source>
</evidence>
<dbReference type="SUPFAM" id="SSF52200">
    <property type="entry name" value="Toll/Interleukin receptor TIR domain"/>
    <property type="match status" value="1"/>
</dbReference>
<dbReference type="SUPFAM" id="SSF100920">
    <property type="entry name" value="Heat shock protein 70kD (HSP70), peptide-binding domain"/>
    <property type="match status" value="1"/>
</dbReference>
<name>A0A8J3Q7V1_9ACTN</name>
<dbReference type="GO" id="GO:0140662">
    <property type="term" value="F:ATP-dependent protein folding chaperone"/>
    <property type="evidence" value="ECO:0007669"/>
    <property type="project" value="InterPro"/>
</dbReference>
<keyword evidence="1" id="KW-0547">Nucleotide-binding</keyword>
<reference evidence="5" key="1">
    <citation type="submission" date="2021-01" db="EMBL/GenBank/DDBJ databases">
        <title>Whole genome shotgun sequence of Rhizocola hellebori NBRC 109834.</title>
        <authorList>
            <person name="Komaki H."/>
            <person name="Tamura T."/>
        </authorList>
    </citation>
    <scope>NUCLEOTIDE SEQUENCE</scope>
    <source>
        <strain evidence="5">NBRC 109834</strain>
    </source>
</reference>
<dbReference type="GO" id="GO:0007165">
    <property type="term" value="P:signal transduction"/>
    <property type="evidence" value="ECO:0007669"/>
    <property type="project" value="InterPro"/>
</dbReference>
<dbReference type="Gene3D" id="3.40.50.10140">
    <property type="entry name" value="Toll/interleukin-1 receptor homology (TIR) domain"/>
    <property type="match status" value="1"/>
</dbReference>
<keyword evidence="2" id="KW-0067">ATP-binding</keyword>
<protein>
    <recommendedName>
        <fullName evidence="4">TIR domain-containing protein</fullName>
    </recommendedName>
</protein>
<comment type="caution">
    <text evidence="5">The sequence shown here is derived from an EMBL/GenBank/DDBJ whole genome shotgun (WGS) entry which is preliminary data.</text>
</comment>
<gene>
    <name evidence="5" type="ORF">Rhe02_38150</name>
</gene>
<keyword evidence="3" id="KW-0143">Chaperone</keyword>
<dbReference type="Gene3D" id="2.60.34.10">
    <property type="entry name" value="Substrate Binding Domain Of DNAk, Chain A, domain 1"/>
    <property type="match status" value="1"/>
</dbReference>
<sequence>MRVMSGQVFISFSHEHDAGYAARLAAHLAAAGVAARYDTQPMSENWWETYTRAQVDSCTAVIVVMTPEAQVSGWVGREVDRARAQGKPIAALLLRGESFVPGVEFEDVRDGSMPGPQLVERFTAGEPAAERAGASVLVRAGALGLAVGLETKGGVFTPLIYRGAPVPCQRTEVFTTADDFQEVIQVRVFQGEDGRLVVPEQRLGNYEVRLLERAPRGVPAIHVTFQVDTTGTFRLTAKDAAGRDVPVAKLG</sequence>
<dbReference type="InterPro" id="IPR000157">
    <property type="entry name" value="TIR_dom"/>
</dbReference>
<proteinExistence type="predicted"/>
<evidence type="ECO:0000259" key="4">
    <source>
        <dbReference type="Pfam" id="PF13676"/>
    </source>
</evidence>
<dbReference type="AlphaFoldDB" id="A0A8J3Q7V1"/>
<organism evidence="5 6">
    <name type="scientific">Rhizocola hellebori</name>
    <dbReference type="NCBI Taxonomy" id="1392758"/>
    <lineage>
        <taxon>Bacteria</taxon>
        <taxon>Bacillati</taxon>
        <taxon>Actinomycetota</taxon>
        <taxon>Actinomycetes</taxon>
        <taxon>Micromonosporales</taxon>
        <taxon>Micromonosporaceae</taxon>
        <taxon>Rhizocola</taxon>
    </lineage>
</organism>
<dbReference type="InterPro" id="IPR035897">
    <property type="entry name" value="Toll_tir_struct_dom_sf"/>
</dbReference>
<dbReference type="Pfam" id="PF13676">
    <property type="entry name" value="TIR_2"/>
    <property type="match status" value="1"/>
</dbReference>
<dbReference type="PRINTS" id="PR00301">
    <property type="entry name" value="HEATSHOCK70"/>
</dbReference>
<dbReference type="Proteomes" id="UP000612899">
    <property type="component" value="Unassembled WGS sequence"/>
</dbReference>
<dbReference type="InterPro" id="IPR013126">
    <property type="entry name" value="Hsp_70_fam"/>
</dbReference>
<keyword evidence="6" id="KW-1185">Reference proteome</keyword>
<evidence type="ECO:0000313" key="6">
    <source>
        <dbReference type="Proteomes" id="UP000612899"/>
    </source>
</evidence>
<evidence type="ECO:0000313" key="5">
    <source>
        <dbReference type="EMBL" id="GIH05748.1"/>
    </source>
</evidence>
<evidence type="ECO:0000256" key="1">
    <source>
        <dbReference type="ARBA" id="ARBA00022741"/>
    </source>
</evidence>
<feature type="domain" description="TIR" evidence="4">
    <location>
        <begin position="8"/>
        <end position="97"/>
    </location>
</feature>
<dbReference type="InterPro" id="IPR029047">
    <property type="entry name" value="HSP70_peptide-bd_sf"/>
</dbReference>
<evidence type="ECO:0000256" key="2">
    <source>
        <dbReference type="ARBA" id="ARBA00022840"/>
    </source>
</evidence>
<dbReference type="GO" id="GO:0005524">
    <property type="term" value="F:ATP binding"/>
    <property type="evidence" value="ECO:0007669"/>
    <property type="project" value="UniProtKB-KW"/>
</dbReference>
<dbReference type="Pfam" id="PF00012">
    <property type="entry name" value="HSP70"/>
    <property type="match status" value="1"/>
</dbReference>
<dbReference type="EMBL" id="BONY01000021">
    <property type="protein sequence ID" value="GIH05748.1"/>
    <property type="molecule type" value="Genomic_DNA"/>
</dbReference>
<accession>A0A8J3Q7V1</accession>